<evidence type="ECO:0000256" key="8">
    <source>
        <dbReference type="SAM" id="Phobius"/>
    </source>
</evidence>
<dbReference type="InterPro" id="IPR006419">
    <property type="entry name" value="NMN_transpt_PnuC"/>
</dbReference>
<comment type="similarity">
    <text evidence="2">Belongs to the nicotinamide ribonucleoside (NR) uptake permease (TC 4.B.1) family.</text>
</comment>
<dbReference type="AlphaFoldDB" id="H0QUW6"/>
<protein>
    <submittedName>
        <fullName evidence="9">Putative PnuC family transporter</fullName>
    </submittedName>
</protein>
<evidence type="ECO:0000256" key="4">
    <source>
        <dbReference type="ARBA" id="ARBA00022475"/>
    </source>
</evidence>
<feature type="transmembrane region" description="Helical" evidence="8">
    <location>
        <begin position="42"/>
        <end position="68"/>
    </location>
</feature>
<feature type="transmembrane region" description="Helical" evidence="8">
    <location>
        <begin position="142"/>
        <end position="160"/>
    </location>
</feature>
<dbReference type="STRING" id="1077974.GOEFS_008_00260"/>
<keyword evidence="6 8" id="KW-1133">Transmembrane helix</keyword>
<dbReference type="eggNOG" id="COG3201">
    <property type="taxonomic scope" value="Bacteria"/>
</dbReference>
<feature type="transmembrane region" description="Helical" evidence="8">
    <location>
        <begin position="12"/>
        <end position="30"/>
    </location>
</feature>
<evidence type="ECO:0000256" key="6">
    <source>
        <dbReference type="ARBA" id="ARBA00022989"/>
    </source>
</evidence>
<gene>
    <name evidence="9" type="ORF">GOEFS_008_00260</name>
</gene>
<dbReference type="OrthoDB" id="9791248at2"/>
<keyword evidence="7 8" id="KW-0472">Membrane</keyword>
<dbReference type="GO" id="GO:0005886">
    <property type="term" value="C:plasma membrane"/>
    <property type="evidence" value="ECO:0007669"/>
    <property type="project" value="UniProtKB-SubCell"/>
</dbReference>
<dbReference type="GO" id="GO:0034257">
    <property type="term" value="F:nicotinamide riboside transmembrane transporter activity"/>
    <property type="evidence" value="ECO:0007669"/>
    <property type="project" value="InterPro"/>
</dbReference>
<evidence type="ECO:0000256" key="2">
    <source>
        <dbReference type="ARBA" id="ARBA00006669"/>
    </source>
</evidence>
<evidence type="ECO:0000313" key="9">
    <source>
        <dbReference type="EMBL" id="GAB16617.1"/>
    </source>
</evidence>
<accession>H0QUW6</accession>
<keyword evidence="10" id="KW-1185">Reference proteome</keyword>
<comment type="subcellular location">
    <subcellularLocation>
        <location evidence="1">Cell membrane</location>
        <topology evidence="1">Multi-pass membrane protein</topology>
    </subcellularLocation>
</comment>
<proteinExistence type="inferred from homology"/>
<dbReference type="PANTHER" id="PTHR36122:SF2">
    <property type="entry name" value="NICOTINAMIDE RIBOSIDE TRANSPORTER PNUC"/>
    <property type="match status" value="1"/>
</dbReference>
<dbReference type="PANTHER" id="PTHR36122">
    <property type="entry name" value="NICOTINAMIDE RIBOSIDE TRANSPORTER PNUC"/>
    <property type="match status" value="1"/>
</dbReference>
<feature type="transmembrane region" description="Helical" evidence="8">
    <location>
        <begin position="166"/>
        <end position="183"/>
    </location>
</feature>
<sequence>MLHWLATHWAEIVGFGTGAACVLLASYRKIWTFPVGIVNNLVFIVLFVSTGIYANAGLQVVYLALGLHGWRNWHAQQGQPEFVLRMPRAAIPALVGAGVAATTALTWLLSAHTDSTVPFVDAATTSVSLVAQYMLNRRWLECWIVWIVVDIAYVALYFSVGLPITAALYVLFIGLCVQGMLSWRMHRRQTDAAAIA</sequence>
<comment type="caution">
    <text evidence="9">The sequence shown here is derived from an EMBL/GenBank/DDBJ whole genome shotgun (WGS) entry which is preliminary data.</text>
</comment>
<evidence type="ECO:0000256" key="5">
    <source>
        <dbReference type="ARBA" id="ARBA00022692"/>
    </source>
</evidence>
<reference evidence="9 10" key="1">
    <citation type="submission" date="2011-12" db="EMBL/GenBank/DDBJ databases">
        <title>Whole genome shotgun sequence of Gordonia effusa NBRC 100432.</title>
        <authorList>
            <person name="Yoshida I."/>
            <person name="Takarada H."/>
            <person name="Hosoyama A."/>
            <person name="Tsuchikane K."/>
            <person name="Katsumata H."/>
            <person name="Yamazaki S."/>
            <person name="Fujita N."/>
        </authorList>
    </citation>
    <scope>NUCLEOTIDE SEQUENCE [LARGE SCALE GENOMIC DNA]</scope>
    <source>
        <strain evidence="9 10">NBRC 100432</strain>
    </source>
</reference>
<name>H0QUW6_9ACTN</name>
<evidence type="ECO:0000256" key="3">
    <source>
        <dbReference type="ARBA" id="ARBA00022448"/>
    </source>
</evidence>
<keyword evidence="4" id="KW-1003">Cell membrane</keyword>
<keyword evidence="3" id="KW-0813">Transport</keyword>
<dbReference type="Pfam" id="PF04973">
    <property type="entry name" value="NMN_transporter"/>
    <property type="match status" value="1"/>
</dbReference>
<dbReference type="EMBL" id="BAEH01000008">
    <property type="protein sequence ID" value="GAB16617.1"/>
    <property type="molecule type" value="Genomic_DNA"/>
</dbReference>
<evidence type="ECO:0000313" key="10">
    <source>
        <dbReference type="Proteomes" id="UP000035034"/>
    </source>
</evidence>
<dbReference type="NCBIfam" id="TIGR01528">
    <property type="entry name" value="NMN_trans_PnuC"/>
    <property type="match status" value="1"/>
</dbReference>
<evidence type="ECO:0000256" key="1">
    <source>
        <dbReference type="ARBA" id="ARBA00004651"/>
    </source>
</evidence>
<keyword evidence="5 8" id="KW-0812">Transmembrane</keyword>
<feature type="transmembrane region" description="Helical" evidence="8">
    <location>
        <begin position="89"/>
        <end position="110"/>
    </location>
</feature>
<dbReference type="Proteomes" id="UP000035034">
    <property type="component" value="Unassembled WGS sequence"/>
</dbReference>
<dbReference type="RefSeq" id="WP_007315955.1">
    <property type="nucleotide sequence ID" value="NZ_BAEH01000008.1"/>
</dbReference>
<evidence type="ECO:0000256" key="7">
    <source>
        <dbReference type="ARBA" id="ARBA00023136"/>
    </source>
</evidence>
<organism evidence="9 10">
    <name type="scientific">Gordonia effusa NBRC 100432</name>
    <dbReference type="NCBI Taxonomy" id="1077974"/>
    <lineage>
        <taxon>Bacteria</taxon>
        <taxon>Bacillati</taxon>
        <taxon>Actinomycetota</taxon>
        <taxon>Actinomycetes</taxon>
        <taxon>Mycobacteriales</taxon>
        <taxon>Gordoniaceae</taxon>
        <taxon>Gordonia</taxon>
    </lineage>
</organism>